<evidence type="ECO:0008006" key="3">
    <source>
        <dbReference type="Google" id="ProtNLM"/>
    </source>
</evidence>
<accession>A0A542DZ50</accession>
<comment type="caution">
    <text evidence="1">The sequence shown here is derived from an EMBL/GenBank/DDBJ whole genome shotgun (WGS) entry which is preliminary data.</text>
</comment>
<sequence length="168" mass="17297">MPTPVSFPSDLFPGPPSVHVVLPDGWAPVVVPGTVLAAGRLPGEDEPAGPVPTVEVRVETGEPGLDVAAPLAELRGSVAQRPGGVASDPFRASLGDLELVGTDLSWVEDGLGTVLQVHLLHVLPALVPGGPTRLVRLTGTCGGPRVREEYDALREVLSTATVTPWAAS</sequence>
<dbReference type="RefSeq" id="WP_170185590.1">
    <property type="nucleotide sequence ID" value="NZ_BAAAPR010000004.1"/>
</dbReference>
<evidence type="ECO:0000313" key="2">
    <source>
        <dbReference type="Proteomes" id="UP000317893"/>
    </source>
</evidence>
<organism evidence="1 2">
    <name type="scientific">Lapillicoccus jejuensis</name>
    <dbReference type="NCBI Taxonomy" id="402171"/>
    <lineage>
        <taxon>Bacteria</taxon>
        <taxon>Bacillati</taxon>
        <taxon>Actinomycetota</taxon>
        <taxon>Actinomycetes</taxon>
        <taxon>Micrococcales</taxon>
        <taxon>Intrasporangiaceae</taxon>
        <taxon>Lapillicoccus</taxon>
    </lineage>
</organism>
<dbReference type="Gene3D" id="3.40.1000.10">
    <property type="entry name" value="Mog1/PsbP, alpha/beta/alpha sandwich"/>
    <property type="match status" value="1"/>
</dbReference>
<name>A0A542DZ50_9MICO</name>
<evidence type="ECO:0000313" key="1">
    <source>
        <dbReference type="EMBL" id="TQJ08370.1"/>
    </source>
</evidence>
<proteinExistence type="predicted"/>
<gene>
    <name evidence="1" type="ORF">FB458_1458</name>
</gene>
<reference evidence="1 2" key="1">
    <citation type="submission" date="2019-06" db="EMBL/GenBank/DDBJ databases">
        <title>Sequencing the genomes of 1000 actinobacteria strains.</title>
        <authorList>
            <person name="Klenk H.-P."/>
        </authorList>
    </citation>
    <scope>NUCLEOTIDE SEQUENCE [LARGE SCALE GENOMIC DNA]</scope>
    <source>
        <strain evidence="1 2">DSM 18607</strain>
    </source>
</reference>
<dbReference type="EMBL" id="VFMN01000001">
    <property type="protein sequence ID" value="TQJ08370.1"/>
    <property type="molecule type" value="Genomic_DNA"/>
</dbReference>
<dbReference type="AlphaFoldDB" id="A0A542DZ50"/>
<keyword evidence="2" id="KW-1185">Reference proteome</keyword>
<protein>
    <recommendedName>
        <fullName evidence="3">DUF1795 domain-containing protein</fullName>
    </recommendedName>
</protein>
<dbReference type="Proteomes" id="UP000317893">
    <property type="component" value="Unassembled WGS sequence"/>
</dbReference>